<dbReference type="InterPro" id="IPR040042">
    <property type="entry name" value="Branching_enz_MT3115-like"/>
</dbReference>
<dbReference type="PANTHER" id="PTHR41695">
    <property type="entry name" value="1,4-ALPHA-GLUCAN BRANCHING ENZYME RV3031-RELATED"/>
    <property type="match status" value="1"/>
</dbReference>
<reference evidence="8" key="1">
    <citation type="journal article" date="2015" name="PeerJ">
        <title>First genomic representation of candidate bacterial phylum KSB3 points to enhanced environmental sensing as a trigger of wastewater bulking.</title>
        <authorList>
            <person name="Sekiguchi Y."/>
            <person name="Ohashi A."/>
            <person name="Parks D.H."/>
            <person name="Yamauchi T."/>
            <person name="Tyson G.W."/>
            <person name="Hugenholtz P."/>
        </authorList>
    </citation>
    <scope>NUCLEOTIDE SEQUENCE [LARGE SCALE GENOMIC DNA]</scope>
</reference>
<organism evidence="8">
    <name type="scientific">Candidatus Moduliflexus flocculans</name>
    <dbReference type="NCBI Taxonomy" id="1499966"/>
    <lineage>
        <taxon>Bacteria</taxon>
        <taxon>Candidatus Moduliflexota</taxon>
        <taxon>Candidatus Moduliflexia</taxon>
        <taxon>Candidatus Moduliflexales</taxon>
        <taxon>Candidatus Moduliflexaceae</taxon>
    </lineage>
</organism>
<dbReference type="CDD" id="cd10792">
    <property type="entry name" value="GH57N_AmyC_like"/>
    <property type="match status" value="1"/>
</dbReference>
<sequence length="527" mass="61332">MSKGYLAFVLHAHLPFVRHPEYDHFLEERWLFEAITETYIPLIKFFSKAVEDRTRFQVTLSISPSLLAMLEDQLLQERYDQHLGRMVALCEQEQQRNQHQPHFQWLAGLYRQFFQDTRDLYRQFDRKLSIPFKKLHESGAVELLTTAATHGFLPLLAPQPKAVDAQIITGLEYFESVFGFRPQGMWLPECAYFPGLDEVLRREKIRFFFMESIGIDHASVAPFYGVYSPIYTPSGVAAFGRDQGSTKQVWSAREGFPGDPNYREFYRDIGHDLDFNYIQPYLGGDVRSDTGIKYYRITGPTSHKEPYQPNVAKERAATHAGDFLRQRIAHVEYLSSVMETKPVIIAPFDAELFGHWWFEGPQWLDFVIRKAAFDQDVIELTNLSTYLERHPVHQTAVPCTSTWGHKGYFETWLNNKNDWIYAQLIECGNRMERLVNQHGKGKVSQLKQRALNQCLRELLLAQSSDWPFIISNGTSEQYASRRVRDHVSRFHHLAEGIEQNTINKETLAVIEEVDNIFPKADYRVYLS</sequence>
<dbReference type="Pfam" id="PF09210">
    <property type="entry name" value="BE_C"/>
    <property type="match status" value="1"/>
</dbReference>
<accession>A0A081BT08</accession>
<dbReference type="AlphaFoldDB" id="A0A081BT08"/>
<feature type="active site" description="Nucleophile" evidence="3">
    <location>
        <position position="189"/>
    </location>
</feature>
<comment type="similarity">
    <text evidence="1 5">Belongs to the glycosyl hydrolase 57 family.</text>
</comment>
<dbReference type="InterPro" id="IPR015293">
    <property type="entry name" value="BE_C"/>
</dbReference>
<dbReference type="PANTHER" id="PTHR41695:SF1">
    <property type="entry name" value="1,4-ALPHA-GLUCAN BRANCHING ENZYME TK1436"/>
    <property type="match status" value="1"/>
</dbReference>
<feature type="binding site" evidence="4">
    <location>
        <position position="241"/>
    </location>
    <ligand>
        <name>substrate</name>
    </ligand>
</feature>
<feature type="domain" description="1,4-alpha-glucan branching enzyme C-terminal" evidence="7">
    <location>
        <begin position="425"/>
        <end position="525"/>
    </location>
</feature>
<evidence type="ECO:0000313" key="8">
    <source>
        <dbReference type="EMBL" id="GAK54539.1"/>
    </source>
</evidence>
<dbReference type="Proteomes" id="UP000030700">
    <property type="component" value="Unassembled WGS sequence"/>
</dbReference>
<dbReference type="InterPro" id="IPR027291">
    <property type="entry name" value="Glyco_hydro_38_N_sf"/>
</dbReference>
<dbReference type="SUPFAM" id="SSF88688">
    <property type="entry name" value="Families 57/38 glycoside transferase middle domain"/>
    <property type="match status" value="1"/>
</dbReference>
<evidence type="ECO:0000256" key="5">
    <source>
        <dbReference type="RuleBase" id="RU361196"/>
    </source>
</evidence>
<proteinExistence type="inferred from homology"/>
<dbReference type="Gene3D" id="1.20.1430.10">
    <property type="entry name" value="Families 57/38 glycoside transferase, middle domain"/>
    <property type="match status" value="1"/>
</dbReference>
<feature type="binding site" evidence="4">
    <location>
        <position position="465"/>
    </location>
    <ligand>
        <name>substrate</name>
    </ligand>
</feature>
<dbReference type="InterPro" id="IPR004300">
    <property type="entry name" value="Glyco_hydro_57_N"/>
</dbReference>
<evidence type="ECO:0000256" key="3">
    <source>
        <dbReference type="PIRSR" id="PIRSR640042-1"/>
    </source>
</evidence>
<name>A0A081BT08_9BACT</name>
<dbReference type="GO" id="GO:0030979">
    <property type="term" value="P:alpha-glucan biosynthetic process"/>
    <property type="evidence" value="ECO:0007669"/>
    <property type="project" value="InterPro"/>
</dbReference>
<evidence type="ECO:0000259" key="6">
    <source>
        <dbReference type="Pfam" id="PF03065"/>
    </source>
</evidence>
<evidence type="ECO:0000256" key="1">
    <source>
        <dbReference type="ARBA" id="ARBA00006821"/>
    </source>
</evidence>
<feature type="binding site" evidence="4">
    <location>
        <position position="258"/>
    </location>
    <ligand>
        <name>substrate</name>
    </ligand>
</feature>
<keyword evidence="2 5" id="KW-0119">Carbohydrate metabolism</keyword>
<dbReference type="SUPFAM" id="SSF88713">
    <property type="entry name" value="Glycoside hydrolase/deacetylase"/>
    <property type="match status" value="1"/>
</dbReference>
<keyword evidence="9" id="KW-1185">Reference proteome</keyword>
<feature type="active site" description="Proton donor" evidence="3">
    <location>
        <position position="349"/>
    </location>
</feature>
<evidence type="ECO:0000256" key="2">
    <source>
        <dbReference type="ARBA" id="ARBA00023277"/>
    </source>
</evidence>
<dbReference type="GO" id="GO:0005576">
    <property type="term" value="C:extracellular region"/>
    <property type="evidence" value="ECO:0007669"/>
    <property type="project" value="TreeGrafter"/>
</dbReference>
<feature type="binding site" evidence="4">
    <location>
        <position position="403"/>
    </location>
    <ligand>
        <name>substrate</name>
    </ligand>
</feature>
<evidence type="ECO:0000256" key="4">
    <source>
        <dbReference type="PIRSR" id="PIRSR640042-2"/>
    </source>
</evidence>
<dbReference type="InterPro" id="IPR011330">
    <property type="entry name" value="Glyco_hydro/deAcase_b/a-brl"/>
</dbReference>
<dbReference type="STRING" id="1499966.U14_05826"/>
<protein>
    <submittedName>
        <fullName evidence="8">Uncharacterized conserved protein</fullName>
    </submittedName>
</protein>
<dbReference type="HOGENOM" id="CLU_008192_1_0_0"/>
<evidence type="ECO:0000313" key="9">
    <source>
        <dbReference type="Proteomes" id="UP000030700"/>
    </source>
</evidence>
<dbReference type="InterPro" id="IPR028995">
    <property type="entry name" value="Glyco_hydro_57/38_cen_sf"/>
</dbReference>
<gene>
    <name evidence="8" type="ORF">U14_05826</name>
</gene>
<dbReference type="InterPro" id="IPR037090">
    <property type="entry name" value="57_glycoside_trans_central"/>
</dbReference>
<dbReference type="Pfam" id="PF03065">
    <property type="entry name" value="Glyco_hydro_57"/>
    <property type="match status" value="1"/>
</dbReference>
<evidence type="ECO:0000259" key="7">
    <source>
        <dbReference type="Pfam" id="PF09210"/>
    </source>
</evidence>
<dbReference type="EMBL" id="DF820461">
    <property type="protein sequence ID" value="GAK54539.1"/>
    <property type="molecule type" value="Genomic_DNA"/>
</dbReference>
<dbReference type="GO" id="GO:0003844">
    <property type="term" value="F:1,4-alpha-glucan branching enzyme activity"/>
    <property type="evidence" value="ECO:0007669"/>
    <property type="project" value="InterPro"/>
</dbReference>
<dbReference type="Gene3D" id="3.20.110.10">
    <property type="entry name" value="Glycoside hydrolase 38, N terminal domain"/>
    <property type="match status" value="1"/>
</dbReference>
<feature type="domain" description="Glycoside hydrolase family 57 N-terminal" evidence="6">
    <location>
        <begin position="7"/>
        <end position="259"/>
    </location>
</feature>